<evidence type="ECO:0000256" key="14">
    <source>
        <dbReference type="ARBA" id="ARBA00023002"/>
    </source>
</evidence>
<dbReference type="InterPro" id="IPR036318">
    <property type="entry name" value="FAD-bd_PCMH-like_sf"/>
</dbReference>
<dbReference type="InterPro" id="IPR016167">
    <property type="entry name" value="FAD-bd_PCMH_sub1"/>
</dbReference>
<dbReference type="Proteomes" id="UP000060487">
    <property type="component" value="Unassembled WGS sequence"/>
</dbReference>
<evidence type="ECO:0000256" key="3">
    <source>
        <dbReference type="ARBA" id="ARBA00004496"/>
    </source>
</evidence>
<dbReference type="PANTHER" id="PTHR21071:SF4">
    <property type="entry name" value="UDP-N-ACETYLENOLPYRUVOYLGLUCOSAMINE REDUCTASE"/>
    <property type="match status" value="1"/>
</dbReference>
<accession>A0ABR5SIM5</accession>
<protein>
    <recommendedName>
        <fullName evidence="6 19">UDP-N-acetylenolpyruvoylglucosamine reductase</fullName>
        <ecNumber evidence="5 19">1.3.1.98</ecNumber>
    </recommendedName>
    <alternativeName>
        <fullName evidence="17 19">UDP-N-acetylmuramate dehydrogenase</fullName>
    </alternativeName>
</protein>
<evidence type="ECO:0000256" key="17">
    <source>
        <dbReference type="ARBA" id="ARBA00031026"/>
    </source>
</evidence>
<comment type="cofactor">
    <cofactor evidence="1 19">
        <name>FAD</name>
        <dbReference type="ChEBI" id="CHEBI:57692"/>
    </cofactor>
</comment>
<comment type="caution">
    <text evidence="21">The sequence shown here is derived from an EMBL/GenBank/DDBJ whole genome shotgun (WGS) entry which is preliminary data.</text>
</comment>
<keyword evidence="16 19" id="KW-0961">Cell wall biogenesis/degradation</keyword>
<keyword evidence="11 19" id="KW-0521">NADP</keyword>
<evidence type="ECO:0000313" key="21">
    <source>
        <dbReference type="EMBL" id="KWT89810.1"/>
    </source>
</evidence>
<evidence type="ECO:0000256" key="16">
    <source>
        <dbReference type="ARBA" id="ARBA00023316"/>
    </source>
</evidence>
<dbReference type="SUPFAM" id="SSF56194">
    <property type="entry name" value="Uridine diphospho-N-Acetylenolpyruvylglucosamine reductase, MurB, C-terminal domain"/>
    <property type="match status" value="1"/>
</dbReference>
<dbReference type="InterPro" id="IPR003170">
    <property type="entry name" value="MurB"/>
</dbReference>
<evidence type="ECO:0000256" key="10">
    <source>
        <dbReference type="ARBA" id="ARBA00022827"/>
    </source>
</evidence>
<dbReference type="Gene3D" id="3.30.43.10">
    <property type="entry name" value="Uridine Diphospho-n-acetylenolpyruvylglucosamine Reductase, domain 2"/>
    <property type="match status" value="1"/>
</dbReference>
<dbReference type="InterPro" id="IPR011601">
    <property type="entry name" value="MurB_C"/>
</dbReference>
<comment type="subcellular location">
    <subcellularLocation>
        <location evidence="3 19">Cytoplasm</location>
    </subcellularLocation>
</comment>
<comment type="function">
    <text evidence="2 19">Cell wall formation.</text>
</comment>
<feature type="domain" description="FAD-binding PCMH-type" evidence="20">
    <location>
        <begin position="35"/>
        <end position="207"/>
    </location>
</feature>
<dbReference type="InterPro" id="IPR036635">
    <property type="entry name" value="MurB_C_sf"/>
</dbReference>
<evidence type="ECO:0000256" key="6">
    <source>
        <dbReference type="ARBA" id="ARBA00015188"/>
    </source>
</evidence>
<dbReference type="NCBIfam" id="TIGR00179">
    <property type="entry name" value="murB"/>
    <property type="match status" value="1"/>
</dbReference>
<dbReference type="Pfam" id="PF02873">
    <property type="entry name" value="MurB_C"/>
    <property type="match status" value="1"/>
</dbReference>
<feature type="active site" evidence="19">
    <location>
        <position position="306"/>
    </location>
</feature>
<evidence type="ECO:0000256" key="19">
    <source>
        <dbReference type="HAMAP-Rule" id="MF_00037"/>
    </source>
</evidence>
<reference evidence="21 22" key="1">
    <citation type="submission" date="2015-11" db="EMBL/GenBank/DDBJ databases">
        <authorList>
            <person name="Lin W."/>
        </authorList>
    </citation>
    <scope>NUCLEOTIDE SEQUENCE [LARGE SCALE GENOMIC DNA]</scope>
    <source>
        <strain evidence="21 22">HCH-1</strain>
    </source>
</reference>
<dbReference type="Gene3D" id="3.90.78.10">
    <property type="entry name" value="UDP-N-acetylenolpyruvoylglucosamine reductase, C-terminal domain"/>
    <property type="match status" value="1"/>
</dbReference>
<evidence type="ECO:0000256" key="9">
    <source>
        <dbReference type="ARBA" id="ARBA00022630"/>
    </source>
</evidence>
<dbReference type="GO" id="GO:0008762">
    <property type="term" value="F:UDP-N-acetylmuramate dehydrogenase activity"/>
    <property type="evidence" value="ECO:0007669"/>
    <property type="project" value="UniProtKB-EC"/>
</dbReference>
<evidence type="ECO:0000256" key="5">
    <source>
        <dbReference type="ARBA" id="ARBA00012518"/>
    </source>
</evidence>
<keyword evidence="22" id="KW-1185">Reference proteome</keyword>
<evidence type="ECO:0000256" key="8">
    <source>
        <dbReference type="ARBA" id="ARBA00022618"/>
    </source>
</evidence>
<evidence type="ECO:0000256" key="11">
    <source>
        <dbReference type="ARBA" id="ARBA00022857"/>
    </source>
</evidence>
<comment type="pathway">
    <text evidence="4 19">Cell wall biogenesis; peptidoglycan biosynthesis.</text>
</comment>
<evidence type="ECO:0000259" key="20">
    <source>
        <dbReference type="PROSITE" id="PS51387"/>
    </source>
</evidence>
<keyword evidence="12 19" id="KW-0133">Cell shape</keyword>
<keyword evidence="9 19" id="KW-0285">Flavoprotein</keyword>
<evidence type="ECO:0000256" key="2">
    <source>
        <dbReference type="ARBA" id="ARBA00003921"/>
    </source>
</evidence>
<dbReference type="RefSeq" id="WP_085051841.1">
    <property type="nucleotide sequence ID" value="NZ_LNQR01000037.1"/>
</dbReference>
<comment type="catalytic activity">
    <reaction evidence="18 19">
        <text>UDP-N-acetyl-alpha-D-muramate + NADP(+) = UDP-N-acetyl-3-O-(1-carboxyvinyl)-alpha-D-glucosamine + NADPH + H(+)</text>
        <dbReference type="Rhea" id="RHEA:12248"/>
        <dbReference type="ChEBI" id="CHEBI:15378"/>
        <dbReference type="ChEBI" id="CHEBI:57783"/>
        <dbReference type="ChEBI" id="CHEBI:58349"/>
        <dbReference type="ChEBI" id="CHEBI:68483"/>
        <dbReference type="ChEBI" id="CHEBI:70757"/>
        <dbReference type="EC" id="1.3.1.98"/>
    </reaction>
</comment>
<feature type="active site" evidence="19">
    <location>
        <position position="187"/>
    </location>
</feature>
<dbReference type="Gene3D" id="3.30.465.10">
    <property type="match status" value="1"/>
</dbReference>
<feature type="active site" description="Proton donor" evidence="19">
    <location>
        <position position="236"/>
    </location>
</feature>
<keyword evidence="14 19" id="KW-0560">Oxidoreductase</keyword>
<dbReference type="HAMAP" id="MF_00037">
    <property type="entry name" value="MurB"/>
    <property type="match status" value="1"/>
</dbReference>
<dbReference type="Pfam" id="PF01565">
    <property type="entry name" value="FAD_binding_4"/>
    <property type="match status" value="1"/>
</dbReference>
<dbReference type="InterPro" id="IPR006094">
    <property type="entry name" value="Oxid_FAD_bind_N"/>
</dbReference>
<dbReference type="InterPro" id="IPR016169">
    <property type="entry name" value="FAD-bd_PCMH_sub2"/>
</dbReference>
<dbReference type="PANTHER" id="PTHR21071">
    <property type="entry name" value="UDP-N-ACETYLENOLPYRUVOYLGLUCOSAMINE REDUCTASE"/>
    <property type="match status" value="1"/>
</dbReference>
<name>A0ABR5SIM5_9BACT</name>
<evidence type="ECO:0000256" key="15">
    <source>
        <dbReference type="ARBA" id="ARBA00023306"/>
    </source>
</evidence>
<dbReference type="InterPro" id="IPR016166">
    <property type="entry name" value="FAD-bd_PCMH"/>
</dbReference>
<proteinExistence type="inferred from homology"/>
<evidence type="ECO:0000256" key="1">
    <source>
        <dbReference type="ARBA" id="ARBA00001974"/>
    </source>
</evidence>
<evidence type="ECO:0000256" key="4">
    <source>
        <dbReference type="ARBA" id="ARBA00004752"/>
    </source>
</evidence>
<dbReference type="EC" id="1.3.1.98" evidence="5 19"/>
<gene>
    <name evidence="19 21" type="primary">murB</name>
    <name evidence="21" type="ORF">ASN18_1197</name>
</gene>
<dbReference type="NCBIfam" id="NF010480">
    <property type="entry name" value="PRK13905.1"/>
    <property type="match status" value="1"/>
</dbReference>
<comment type="similarity">
    <text evidence="19">Belongs to the MurB family.</text>
</comment>
<evidence type="ECO:0000256" key="12">
    <source>
        <dbReference type="ARBA" id="ARBA00022960"/>
    </source>
</evidence>
<evidence type="ECO:0000256" key="7">
    <source>
        <dbReference type="ARBA" id="ARBA00022490"/>
    </source>
</evidence>
<evidence type="ECO:0000256" key="18">
    <source>
        <dbReference type="ARBA" id="ARBA00048914"/>
    </source>
</evidence>
<organism evidence="21 22">
    <name type="scientific">Candidatus Magnetominusculus xianensis</name>
    <dbReference type="NCBI Taxonomy" id="1748249"/>
    <lineage>
        <taxon>Bacteria</taxon>
        <taxon>Pseudomonadati</taxon>
        <taxon>Nitrospirota</taxon>
        <taxon>Nitrospiria</taxon>
        <taxon>Nitrospirales</taxon>
        <taxon>Nitrospiraceae</taxon>
        <taxon>Candidatus Magnetominusculus</taxon>
    </lineage>
</organism>
<dbReference type="SUPFAM" id="SSF56176">
    <property type="entry name" value="FAD-binding/transporter-associated domain-like"/>
    <property type="match status" value="1"/>
</dbReference>
<keyword evidence="13 19" id="KW-0573">Peptidoglycan synthesis</keyword>
<evidence type="ECO:0000313" key="22">
    <source>
        <dbReference type="Proteomes" id="UP000060487"/>
    </source>
</evidence>
<keyword evidence="7 19" id="KW-0963">Cytoplasm</keyword>
<dbReference type="EMBL" id="LNQR01000037">
    <property type="protein sequence ID" value="KWT89810.1"/>
    <property type="molecule type" value="Genomic_DNA"/>
</dbReference>
<sequence>MISAETVTLTADLMSGLSGRVSYNEPMSEHTSLQIGGSAAVYFQPEGLASLTQFMKRAHAQGVPFLVLGGGSNILFGDGGFDGVVVSTKGFRTIETQVTDKGLFIRAGAGVSLAQVVLAAEKESGQGIEGLAGIPGTLGGAVFGNAGSFGSEIKDAVIAVTIVSMDGQFRVLRKGDGRADGLNFSYRKSGIAENTVIVSVDMRLPIGDSATIAAKSHECLIKKRQTQPLSFHSAGCVFKNPLNGYAGALIEHAGCKGLTQGGIEVSMVHANFFINRGGGTAADYLSLMERVGSMVRAKFDVELSPEIRIIGDMI</sequence>
<evidence type="ECO:0000256" key="13">
    <source>
        <dbReference type="ARBA" id="ARBA00022984"/>
    </source>
</evidence>
<keyword evidence="15 19" id="KW-0131">Cell cycle</keyword>
<dbReference type="PROSITE" id="PS51387">
    <property type="entry name" value="FAD_PCMH"/>
    <property type="match status" value="1"/>
</dbReference>
<keyword evidence="8 19" id="KW-0132">Cell division</keyword>
<keyword evidence="10 19" id="KW-0274">FAD</keyword>